<dbReference type="EMBL" id="JAAAPK010000010">
    <property type="protein sequence ID" value="NBC44397.1"/>
    <property type="molecule type" value="Genomic_DNA"/>
</dbReference>
<dbReference type="GO" id="GO:0009116">
    <property type="term" value="P:nucleoside metabolic process"/>
    <property type="evidence" value="ECO:0007669"/>
    <property type="project" value="InterPro"/>
</dbReference>
<dbReference type="InterPro" id="IPR035994">
    <property type="entry name" value="Nucleoside_phosphorylase_sf"/>
</dbReference>
<evidence type="ECO:0000313" key="1">
    <source>
        <dbReference type="EMBL" id="NBC44397.1"/>
    </source>
</evidence>
<gene>
    <name evidence="1" type="ORF">GTZ93_31785</name>
</gene>
<dbReference type="GO" id="GO:0003824">
    <property type="term" value="F:catalytic activity"/>
    <property type="evidence" value="ECO:0007669"/>
    <property type="project" value="InterPro"/>
</dbReference>
<dbReference type="Gene3D" id="3.40.50.1580">
    <property type="entry name" value="Nucleoside phosphorylase domain"/>
    <property type="match status" value="1"/>
</dbReference>
<dbReference type="Proteomes" id="UP000537825">
    <property type="component" value="Unassembled WGS sequence"/>
</dbReference>
<dbReference type="SUPFAM" id="SSF48452">
    <property type="entry name" value="TPR-like"/>
    <property type="match status" value="3"/>
</dbReference>
<dbReference type="PANTHER" id="PTHR19959:SF119">
    <property type="entry name" value="FUNGAL LIPASE-LIKE DOMAIN-CONTAINING PROTEIN"/>
    <property type="match status" value="1"/>
</dbReference>
<evidence type="ECO:0000313" key="2">
    <source>
        <dbReference type="Proteomes" id="UP000537825"/>
    </source>
</evidence>
<protein>
    <submittedName>
        <fullName evidence="1">Tetratricopeptide repeat protein</fullName>
    </submittedName>
</protein>
<dbReference type="SUPFAM" id="SSF53167">
    <property type="entry name" value="Purine and uridine phosphorylases"/>
    <property type="match status" value="1"/>
</dbReference>
<organism evidence="1 2">
    <name type="scientific">Corallococcus exiguus</name>
    <dbReference type="NCBI Taxonomy" id="83462"/>
    <lineage>
        <taxon>Bacteria</taxon>
        <taxon>Pseudomonadati</taxon>
        <taxon>Myxococcota</taxon>
        <taxon>Myxococcia</taxon>
        <taxon>Myxococcales</taxon>
        <taxon>Cystobacterineae</taxon>
        <taxon>Myxococcaceae</taxon>
        <taxon>Corallococcus</taxon>
    </lineage>
</organism>
<name>A0A7X4YHD6_9BACT</name>
<sequence>MSASVQSPRRVDVVILTAITLEYQAALEVEAGALPGSHWERQQGPNGLPVAFRVVRSKSGRPLRVAVAQAAGMGGVEAVKALLPLVTAYRPKCVAMCGVCAGRPGKTNLGDVIAPDRLFFHDTGKRLPDKVQQDLKTYNLRNDWKVALEHFDFRGRFRNEEWWRRRPIPYEWQENWLLAKLHQGVSDPASLPECDVFCPKWEKVTGSLWKSGHLVDGTLSLTDAGRQRIGRVLTQNRNRLPDLSGEGSLFPFNVHVAPMGSGNQVIEDEAIWPFISESMRTTLGLEMEASAIGALAEAQRDMRLDALVMKGVMDFANPGRDDHFKEFAARASAECLLAFLREHLEGEVVADIDDLLVPGSDAALPKDPPASALLHARYEVVPFHGREGVLAELDRWSDEGPSVAVRLVHAEGGVGKTRLAIEWLRRRREQHWAAGFLPKEVPEDWFTRLTQLGQPVVVTLDYAESRADLSKTLLRALRYAQQEGTRALQRIRLLLLARNDGDWWQALRQTDPALDAWLGSTPPLELAPLAPNELEREQVFHEAVRRFAAQRGRKYAGQATASFADARFERVLYLHMAALAAVEGLEFQANTLMDTILDHEERFWELRARQDDISGSMQRSVARQMVAGATLRGGFADFESAVRVMGRVLGQSLSEEEKKVLWLLHRIYQRADTGSGAFLPPLEPDLLGEGLVLRVAAPKPKRGEVPPPSNWIERMFPADEAEAFVSTGLEVLGRASVTAPELARPWIDRLLAEPLHARAKLALEAAKAIGLRTAFSALGDALADRLEAGGDAQLAHALEAAGIPYPTVSLLRVSAWTSRTLSNALAGEKGVEAMAARAVFLDKLGTRLGGLGKLEEAMRVSAEAVATYRELIQHDPQLLHSLACSLNNLSTRLSNLGRREQALDASAEAVKLYRELAQRDPDAFNPMLAGSIINLGNYLSELGRLEEALRASGEAVELLRTLERHHPRRFQADLALSLNNLGARLGDLGRWKESLKALAESVEFYRALAQRNPDAFQPALANSLCNLGAITSVQGQPGKALEFAREGADIAHALAERNPDAFRPKLAVSFRTQGDALSKLSRHEEALEATSKATALYRSLAQDNPEAFQPALANSLNSLGVVLSDMGRWEEALKVKSEAVELFRGLERSNPEAVRPDLAMSVNNLGVALKALGRGEEALRAKGEAVELYRWLAQRIPEAFEPNLATCLHNLGEDLLQLRRCEEALKALSEAVELRRALAARNPERCVPKLAKSFYRLSYCFIGLFNPGEALGALEEGLDTVWPHFERSPSVFQADVWLLLEFLKKLYEGFDVPPSSSLLERLATFERLTRT</sequence>
<accession>A0A7X4YHD6</accession>
<dbReference type="PANTHER" id="PTHR19959">
    <property type="entry name" value="KINESIN LIGHT CHAIN"/>
    <property type="match status" value="1"/>
</dbReference>
<dbReference type="Pfam" id="PF13374">
    <property type="entry name" value="TPR_10"/>
    <property type="match status" value="4"/>
</dbReference>
<proteinExistence type="predicted"/>
<dbReference type="InterPro" id="IPR011990">
    <property type="entry name" value="TPR-like_helical_dom_sf"/>
</dbReference>
<dbReference type="RefSeq" id="WP_139918720.1">
    <property type="nucleotide sequence ID" value="NZ_CBCSLE010000001.1"/>
</dbReference>
<dbReference type="Gene3D" id="1.25.40.10">
    <property type="entry name" value="Tetratricopeptide repeat domain"/>
    <property type="match status" value="3"/>
</dbReference>
<dbReference type="Pfam" id="PF13424">
    <property type="entry name" value="TPR_12"/>
    <property type="match status" value="1"/>
</dbReference>
<comment type="caution">
    <text evidence="1">The sequence shown here is derived from an EMBL/GenBank/DDBJ whole genome shotgun (WGS) entry which is preliminary data.</text>
</comment>
<keyword evidence="2" id="KW-1185">Reference proteome</keyword>
<reference evidence="1 2" key="1">
    <citation type="submission" date="2020-01" db="EMBL/GenBank/DDBJ databases">
        <title>The draft genome sequence of Corallococcus exiguus DSM 14696.</title>
        <authorList>
            <person name="Zhang X."/>
            <person name="Zhu H."/>
        </authorList>
    </citation>
    <scope>NUCLEOTIDE SEQUENCE [LARGE SCALE GENOMIC DNA]</scope>
    <source>
        <strain evidence="1 2">DSM 14696</strain>
    </source>
</reference>
<dbReference type="SMART" id="SM00028">
    <property type="entry name" value="TPR"/>
    <property type="match status" value="9"/>
</dbReference>
<dbReference type="InterPro" id="IPR019734">
    <property type="entry name" value="TPR_rpt"/>
</dbReference>